<gene>
    <name evidence="1" type="ORF">ACM46_11070</name>
</gene>
<evidence type="ECO:0000313" key="2">
    <source>
        <dbReference type="Proteomes" id="UP000036261"/>
    </source>
</evidence>
<dbReference type="RefSeq" id="WP_048506702.1">
    <property type="nucleotide sequence ID" value="NZ_LFND01000003.1"/>
</dbReference>
<dbReference type="Gene3D" id="1.50.10.10">
    <property type="match status" value="1"/>
</dbReference>
<dbReference type="GO" id="GO:0031179">
    <property type="term" value="P:peptide modification"/>
    <property type="evidence" value="ECO:0007669"/>
    <property type="project" value="InterPro"/>
</dbReference>
<dbReference type="SUPFAM" id="SSF158745">
    <property type="entry name" value="LanC-like"/>
    <property type="match status" value="1"/>
</dbReference>
<dbReference type="SMART" id="SM01260">
    <property type="entry name" value="LANC_like"/>
    <property type="match status" value="1"/>
</dbReference>
<reference evidence="1 2" key="1">
    <citation type="journal article" date="2013" name="Int. J. Syst. Evol. Microbiol.">
        <title>Chryseobacterium angstadtii sp. nov., isolated from a newt tank.</title>
        <authorList>
            <person name="Kirk K.E."/>
            <person name="Hoffman J.A."/>
            <person name="Smith K.A."/>
            <person name="Strahan B.L."/>
            <person name="Failor K.C."/>
            <person name="Krebs J.E."/>
            <person name="Gale A.N."/>
            <person name="Do T.D."/>
            <person name="Sontag T.C."/>
            <person name="Batties A.M."/>
            <person name="Mistiszyn K."/>
            <person name="Newman J.D."/>
        </authorList>
    </citation>
    <scope>NUCLEOTIDE SEQUENCE [LARGE SCALE GENOMIC DNA]</scope>
    <source>
        <strain evidence="1 2">KM</strain>
    </source>
</reference>
<accession>A0A0J7IE97</accession>
<dbReference type="Pfam" id="PF05147">
    <property type="entry name" value="LANC_like"/>
    <property type="match status" value="1"/>
</dbReference>
<dbReference type="Proteomes" id="UP000036261">
    <property type="component" value="Unassembled WGS sequence"/>
</dbReference>
<keyword evidence="2" id="KW-1185">Reference proteome</keyword>
<dbReference type="InterPro" id="IPR007822">
    <property type="entry name" value="LANC-like"/>
</dbReference>
<protein>
    <recommendedName>
        <fullName evidence="3">Lanthionine synthetase</fullName>
    </recommendedName>
</protein>
<dbReference type="EMBL" id="LFND01000003">
    <property type="protein sequence ID" value="KMQ64768.1"/>
    <property type="molecule type" value="Genomic_DNA"/>
</dbReference>
<name>A0A0J7IE97_9FLAO</name>
<proteinExistence type="predicted"/>
<organism evidence="1 2">
    <name type="scientific">Chryseobacterium angstadtii</name>
    <dbReference type="NCBI Taxonomy" id="558151"/>
    <lineage>
        <taxon>Bacteria</taxon>
        <taxon>Pseudomonadati</taxon>
        <taxon>Bacteroidota</taxon>
        <taxon>Flavobacteriia</taxon>
        <taxon>Flavobacteriales</taxon>
        <taxon>Weeksellaceae</taxon>
        <taxon>Chryseobacterium group</taxon>
        <taxon>Chryseobacterium</taxon>
    </lineage>
</organism>
<dbReference type="OrthoDB" id="9148343at2"/>
<dbReference type="GO" id="GO:0005975">
    <property type="term" value="P:carbohydrate metabolic process"/>
    <property type="evidence" value="ECO:0007669"/>
    <property type="project" value="InterPro"/>
</dbReference>
<sequence>MMKDKELHELQNGLNEIREFLLSKRKKDTNGFYWDTIAHDPHTGEVSFTFNSSLWNGTGGIAWFFLLLYENFGNKDDLKTAEGSFSKIYVYSKDEKISNPSLYDGICGVIYLGLELYRVTQKDLYLQQTLELYDLYRQKIIEEQTEDLLIGTSGILIAVCSLYHYTKDERLYRDINVLINSLLEKAQIAEAGIKWGRNHLSVDSLCGFSHGNSGIAFSLLQIGKYFNHQELIWLAEQAFLYEDLYDHPQKNNWMDLRWENSKAQLSHLFEWDKNTFLQDDFDLNAWAHGACGIGSARMSAFRITHDPKYKEDCIRIFKRCKNDIRSRSKQNHILFSGYGGISDFLLQFHELFDDTEALDLAQEIVFEGLEKSRSHHHAAWGVQKTEDLGLMTGTAGIGFSMLTIIKGKTFNSILHPELPVEENKPRDFILSEDIKVKKSFFGRFYPKTLEILQHDIPSFRLNDDFQTVDEFGDFLLKTIEELPEKEAEYLSDIHQFETKKINIRKKHKGALCFQTRLRILKEELNEYLGNGETDLQKKQFVRNPFIHIHESKWNWNEENPKESDAGQYHHIFYSTDQEIFHLTLEPFLTAVLQLLENPLSIEELAAYFHYSEGEKERIEKKLTEQILELLKNFFIRTK</sequence>
<dbReference type="STRING" id="558151.ACM46_11070"/>
<dbReference type="GO" id="GO:0005886">
    <property type="term" value="C:plasma membrane"/>
    <property type="evidence" value="ECO:0007669"/>
    <property type="project" value="TreeGrafter"/>
</dbReference>
<dbReference type="PRINTS" id="PR01950">
    <property type="entry name" value="LANCSUPER"/>
</dbReference>
<dbReference type="InterPro" id="IPR012341">
    <property type="entry name" value="6hp_glycosidase-like_sf"/>
</dbReference>
<evidence type="ECO:0000313" key="1">
    <source>
        <dbReference type="EMBL" id="KMQ64768.1"/>
    </source>
</evidence>
<dbReference type="PANTHER" id="PTHR12736">
    <property type="entry name" value="LANC-LIKE PROTEIN"/>
    <property type="match status" value="1"/>
</dbReference>
<comment type="caution">
    <text evidence="1">The sequence shown here is derived from an EMBL/GenBank/DDBJ whole genome shotgun (WGS) entry which is preliminary data.</text>
</comment>
<dbReference type="PATRIC" id="fig|558151.6.peg.2340"/>
<dbReference type="AlphaFoldDB" id="A0A0J7IE97"/>
<evidence type="ECO:0008006" key="3">
    <source>
        <dbReference type="Google" id="ProtNLM"/>
    </source>
</evidence>
<dbReference type="PANTHER" id="PTHR12736:SF7">
    <property type="entry name" value="LANC-LIKE PROTEIN 3"/>
    <property type="match status" value="1"/>
</dbReference>